<feature type="region of interest" description="Disordered" evidence="1">
    <location>
        <begin position="122"/>
        <end position="171"/>
    </location>
</feature>
<feature type="compositionally biased region" description="Basic and acidic residues" evidence="1">
    <location>
        <begin position="122"/>
        <end position="135"/>
    </location>
</feature>
<evidence type="ECO:0000256" key="1">
    <source>
        <dbReference type="SAM" id="MobiDB-lite"/>
    </source>
</evidence>
<reference evidence="2 3" key="1">
    <citation type="submission" date="2019-04" db="EMBL/GenBank/DDBJ databases">
        <title>Chromosome genome assembly for Takifugu flavidus.</title>
        <authorList>
            <person name="Xiao S."/>
        </authorList>
    </citation>
    <scope>NUCLEOTIDE SEQUENCE [LARGE SCALE GENOMIC DNA]</scope>
    <source>
        <strain evidence="2">HTHZ2018</strain>
        <tissue evidence="2">Muscle</tissue>
    </source>
</reference>
<comment type="caution">
    <text evidence="2">The sequence shown here is derived from an EMBL/GenBank/DDBJ whole genome shotgun (WGS) entry which is preliminary data.</text>
</comment>
<dbReference type="Proteomes" id="UP000324091">
    <property type="component" value="Chromosome 9"/>
</dbReference>
<proteinExistence type="predicted"/>
<evidence type="ECO:0000313" key="3">
    <source>
        <dbReference type="Proteomes" id="UP000324091"/>
    </source>
</evidence>
<organism evidence="2 3">
    <name type="scientific">Takifugu flavidus</name>
    <name type="common">sansaifugu</name>
    <dbReference type="NCBI Taxonomy" id="433684"/>
    <lineage>
        <taxon>Eukaryota</taxon>
        <taxon>Metazoa</taxon>
        <taxon>Chordata</taxon>
        <taxon>Craniata</taxon>
        <taxon>Vertebrata</taxon>
        <taxon>Euteleostomi</taxon>
        <taxon>Actinopterygii</taxon>
        <taxon>Neopterygii</taxon>
        <taxon>Teleostei</taxon>
        <taxon>Neoteleostei</taxon>
        <taxon>Acanthomorphata</taxon>
        <taxon>Eupercaria</taxon>
        <taxon>Tetraodontiformes</taxon>
        <taxon>Tetradontoidea</taxon>
        <taxon>Tetraodontidae</taxon>
        <taxon>Takifugu</taxon>
    </lineage>
</organism>
<dbReference type="AlphaFoldDB" id="A0A5C6MKM2"/>
<accession>A0A5C6MKM2</accession>
<keyword evidence="3" id="KW-1185">Reference proteome</keyword>
<gene>
    <name evidence="2" type="ORF">D4764_09G0004420</name>
</gene>
<dbReference type="EMBL" id="RHFK02000022">
    <property type="protein sequence ID" value="TWW55393.1"/>
    <property type="molecule type" value="Genomic_DNA"/>
</dbReference>
<protein>
    <submittedName>
        <fullName evidence="2">Uncharacterized protein</fullName>
    </submittedName>
</protein>
<name>A0A5C6MKM2_9TELE</name>
<evidence type="ECO:0000313" key="2">
    <source>
        <dbReference type="EMBL" id="TWW55393.1"/>
    </source>
</evidence>
<sequence>MAGMLGHVFGSIDELSSIEFKTSAEPAQHWNDWSRLDRTTSSAMCRPAPLPNHGGILGILSSLLLSKFLANLNETCPERCLQAGTSPPPPNTPEPPAAERKVVKLDLTLRWGVNALAPERVKRGGEERSNQKGREEEEEEEVEETERAANHIRTTKASEDASIRASAPPGSEDEKRLFCFDKWPSPVVSQRFEVMVRGILAPPPTYGRPLSFSSCGKKEEDFRDYGFEEADRATRLRFIWHI</sequence>